<name>A0A2D0NGL3_FLAN2</name>
<sequence length="240" mass="27477">MLRKVLLLTGFPILLIVACTTEINEMAFEENSLVKDQVLRETQFWRENSHRYSIGNRIDAFELTVEEVSILLKKKATSIQFELALDQNRPKAYIYPVYDNDGEISEKEFAALVVAHPSTVSAPENRKNKKNSILPKNALSPSDALQWIHRWRKLGQNWLQNNLLFSFSIPVVSLDGAWRESSEKVVFYLGLEELESNNWTPKIVIRGIGGIEKDGGDNYYDFTRPCPTLCDTSQQKIILN</sequence>
<protein>
    <submittedName>
        <fullName evidence="1">Uncharacterized protein</fullName>
    </submittedName>
</protein>
<gene>
    <name evidence="1" type="ORF">CRP01_05815</name>
</gene>
<evidence type="ECO:0000313" key="2">
    <source>
        <dbReference type="Proteomes" id="UP000223913"/>
    </source>
</evidence>
<dbReference type="PROSITE" id="PS51257">
    <property type="entry name" value="PROKAR_LIPOPROTEIN"/>
    <property type="match status" value="1"/>
</dbReference>
<dbReference type="OrthoDB" id="797757at2"/>
<keyword evidence="2" id="KW-1185">Reference proteome</keyword>
<dbReference type="RefSeq" id="WP_099149065.1">
    <property type="nucleotide sequence ID" value="NZ_PDUD01000009.1"/>
</dbReference>
<evidence type="ECO:0000313" key="1">
    <source>
        <dbReference type="EMBL" id="PHN07617.1"/>
    </source>
</evidence>
<proteinExistence type="predicted"/>
<dbReference type="EMBL" id="PDUD01000009">
    <property type="protein sequence ID" value="PHN07617.1"/>
    <property type="molecule type" value="Genomic_DNA"/>
</dbReference>
<comment type="caution">
    <text evidence="1">The sequence shown here is derived from an EMBL/GenBank/DDBJ whole genome shotgun (WGS) entry which is preliminary data.</text>
</comment>
<accession>A0A2D0NGL3</accession>
<organism evidence="1 2">
    <name type="scientific">Flavilitoribacter nigricans (strain ATCC 23147 / DSM 23189 / NBRC 102662 / NCIMB 1420 / SS-2)</name>
    <name type="common">Lewinella nigricans</name>
    <dbReference type="NCBI Taxonomy" id="1122177"/>
    <lineage>
        <taxon>Bacteria</taxon>
        <taxon>Pseudomonadati</taxon>
        <taxon>Bacteroidota</taxon>
        <taxon>Saprospiria</taxon>
        <taxon>Saprospirales</taxon>
        <taxon>Lewinellaceae</taxon>
        <taxon>Flavilitoribacter</taxon>
    </lineage>
</organism>
<reference evidence="1 2" key="1">
    <citation type="submission" date="2017-10" db="EMBL/GenBank/DDBJ databases">
        <title>The draft genome sequence of Lewinella nigricans NBRC 102662.</title>
        <authorList>
            <person name="Wang K."/>
        </authorList>
    </citation>
    <scope>NUCLEOTIDE SEQUENCE [LARGE SCALE GENOMIC DNA]</scope>
    <source>
        <strain evidence="1 2">NBRC 102662</strain>
    </source>
</reference>
<dbReference type="AlphaFoldDB" id="A0A2D0NGL3"/>
<dbReference type="Proteomes" id="UP000223913">
    <property type="component" value="Unassembled WGS sequence"/>
</dbReference>